<keyword evidence="2" id="KW-1185">Reference proteome</keyword>
<dbReference type="EMBL" id="OU015568">
    <property type="protein sequence ID" value="CAG5090537.1"/>
    <property type="molecule type" value="Genomic_DNA"/>
</dbReference>
<reference evidence="1 2" key="1">
    <citation type="submission" date="2021-04" db="EMBL/GenBank/DDBJ databases">
        <authorList>
            <person name="Bliznina A."/>
        </authorList>
    </citation>
    <scope>NUCLEOTIDE SEQUENCE [LARGE SCALE GENOMIC DNA]</scope>
</reference>
<dbReference type="Proteomes" id="UP001158576">
    <property type="component" value="Chromosome PAR"/>
</dbReference>
<name>A0ABN7S5P1_OIKDI</name>
<evidence type="ECO:0000313" key="1">
    <source>
        <dbReference type="EMBL" id="CAG5090537.1"/>
    </source>
</evidence>
<gene>
    <name evidence="1" type="ORF">OKIOD_LOCUS4198</name>
</gene>
<accession>A0ABN7S5P1</accession>
<proteinExistence type="predicted"/>
<evidence type="ECO:0000313" key="2">
    <source>
        <dbReference type="Proteomes" id="UP001158576"/>
    </source>
</evidence>
<protein>
    <submittedName>
        <fullName evidence="1">Oidioi.mRNA.OKI2018_I69.PAR.g12640.t1.cds</fullName>
    </submittedName>
</protein>
<organism evidence="1 2">
    <name type="scientific">Oikopleura dioica</name>
    <name type="common">Tunicate</name>
    <dbReference type="NCBI Taxonomy" id="34765"/>
    <lineage>
        <taxon>Eukaryota</taxon>
        <taxon>Metazoa</taxon>
        <taxon>Chordata</taxon>
        <taxon>Tunicata</taxon>
        <taxon>Appendicularia</taxon>
        <taxon>Copelata</taxon>
        <taxon>Oikopleuridae</taxon>
        <taxon>Oikopleura</taxon>
    </lineage>
</organism>
<sequence>MERHEFERDSTARKFTSFIFHDENTCQLFANGIPLPENPHKWKSTVFQQKLLQEHIHLLGKEIYRDEIKEEEGKWDLTLLGSECVQEGGEAIVFEKFFNQRPFAVRIQAFDSALFTDHFLGEVKLVFNFSSGDYKQATKIKTDIFMSRGREKMGYARRGSKFRLAQSLYSGTPGFSDSMQIIGNQGYSVDNIIRFIFCEWKTAWSLLFDPIDEDEKALLDEILEECNLVKFDKEGKGCGKVAGSYWNRLYFYLG</sequence>